<feature type="repeat" description="PPR" evidence="2">
    <location>
        <begin position="724"/>
        <end position="758"/>
    </location>
</feature>
<organism evidence="4 5">
    <name type="scientific">Zingiber officinale</name>
    <name type="common">Ginger</name>
    <name type="synonym">Amomum zingiber</name>
    <dbReference type="NCBI Taxonomy" id="94328"/>
    <lineage>
        <taxon>Eukaryota</taxon>
        <taxon>Viridiplantae</taxon>
        <taxon>Streptophyta</taxon>
        <taxon>Embryophyta</taxon>
        <taxon>Tracheophyta</taxon>
        <taxon>Spermatophyta</taxon>
        <taxon>Magnoliopsida</taxon>
        <taxon>Liliopsida</taxon>
        <taxon>Zingiberales</taxon>
        <taxon>Zingiberaceae</taxon>
        <taxon>Zingiber</taxon>
    </lineage>
</organism>
<gene>
    <name evidence="4" type="ORF">ZIOFF_037289</name>
</gene>
<dbReference type="GO" id="GO:0003723">
    <property type="term" value="F:RNA binding"/>
    <property type="evidence" value="ECO:0007669"/>
    <property type="project" value="InterPro"/>
</dbReference>
<dbReference type="AlphaFoldDB" id="A0A8J5L953"/>
<sequence length="893" mass="99992">MCALELGFITGAEKRTCLARHNYIGMTHLLIGLLCESGSASISELENLRVDPGIINKADQPERDKELWDKIIALIDKANKRRTVESEASASNLVVAKRNVKHIVSSSTKAPVENALFDGSSLPMMDKNIGNHVIPQDETIKDNSNVIQLKNHPSPFIKIPSWASLHPSPSSSSSMPGQHQNGRLESVHLLSLANHGRFNEAREFLDLMDSSGISIKRHVYQSLFTACGISKSINDGRFFHNHMMKKIGSKDLNTSIADCLLKMYVRCLGFDDAYRVFHKMSNKMLSSWNIMISGFVHNGHLQEALDLFLRMKDEGFDPDMKIFACLLLGCTIDLNVDIGKQIHSYMVKIGFSNDISIDTELVNMYAKCGYLDSSALVLDHMVERNATSWTSLMVGYTQASRQFEALVLFKHMMLENTELDPFVFSIVLKACSESGNWKAGKQIHGCIIKLGMDSDVSAGTPIVDFYVNDGNILEAQNAFDRISQPNEVAWSAIIAGYSQLGRHEECFRMFKFLRSRNITLNSFIYSSLFQASSALTDSSSGSQLHADAIKRCLISNLVGDSALVTMYARCGDMQYAQKAFELIAEPDTVAWTAIITGCSYHGQASEALDFFDMMISCNVKPNAITFIGLLNACSHTGLVSLAKEYLDSMYVGYGVEATVDHYNCMVDVYCRAGQLEAAYELISSGSFKPDSMSWKILLSGCTTYRNMGLGKIAGENLLRLDPNDTAAYILIFNMYTGAGRWEEAAFVRKMMNERGIRKEVSCSWITVRGTIHRFIVGDKHHPLTKHIYFKLHELERLVMLSESQVSTNEDVSIIHKQRMEQLLDHSERLAIAFGLMSLPTRCPITVFKNLRVCNDCHSFTKMVSKVTGRDIIVRDSNRFHHFRGGRCSCDDYW</sequence>
<dbReference type="InterPro" id="IPR002885">
    <property type="entry name" value="PPR_rpt"/>
</dbReference>
<evidence type="ECO:0000256" key="2">
    <source>
        <dbReference type="PROSITE-ProRule" id="PRU00708"/>
    </source>
</evidence>
<dbReference type="FunFam" id="1.25.40.10:FF:000073">
    <property type="entry name" value="Pentatricopeptide repeat-containing protein chloroplastic"/>
    <property type="match status" value="1"/>
</dbReference>
<dbReference type="InterPro" id="IPR011990">
    <property type="entry name" value="TPR-like_helical_dom_sf"/>
</dbReference>
<accession>A0A8J5L953</accession>
<dbReference type="PANTHER" id="PTHR47926:SF378">
    <property type="entry name" value="PENTATRICOPEPTIDE REPEAT (PPR) SUPERFAMILY PROTEIN"/>
    <property type="match status" value="1"/>
</dbReference>
<dbReference type="Proteomes" id="UP000734854">
    <property type="component" value="Unassembled WGS sequence"/>
</dbReference>
<comment type="caution">
    <text evidence="4">The sequence shown here is derived from an EMBL/GenBank/DDBJ whole genome shotgun (WGS) entry which is preliminary data.</text>
</comment>
<dbReference type="Pfam" id="PF14432">
    <property type="entry name" value="DYW_deaminase"/>
    <property type="match status" value="1"/>
</dbReference>
<proteinExistence type="predicted"/>
<dbReference type="InterPro" id="IPR046848">
    <property type="entry name" value="E_motif"/>
</dbReference>
<evidence type="ECO:0000313" key="4">
    <source>
        <dbReference type="EMBL" id="KAG6504941.1"/>
    </source>
</evidence>
<evidence type="ECO:0000259" key="3">
    <source>
        <dbReference type="Pfam" id="PF14432"/>
    </source>
</evidence>
<feature type="repeat" description="PPR" evidence="2">
    <location>
        <begin position="486"/>
        <end position="520"/>
    </location>
</feature>
<dbReference type="Gene3D" id="1.25.40.10">
    <property type="entry name" value="Tetratricopeptide repeat domain"/>
    <property type="match status" value="4"/>
</dbReference>
<protein>
    <recommendedName>
        <fullName evidence="3">DYW domain-containing protein</fullName>
    </recommendedName>
</protein>
<dbReference type="InterPro" id="IPR046960">
    <property type="entry name" value="PPR_At4g14850-like_plant"/>
</dbReference>
<keyword evidence="5" id="KW-1185">Reference proteome</keyword>
<evidence type="ECO:0000256" key="1">
    <source>
        <dbReference type="ARBA" id="ARBA00022737"/>
    </source>
</evidence>
<dbReference type="Pfam" id="PF13041">
    <property type="entry name" value="PPR_2"/>
    <property type="match status" value="2"/>
</dbReference>
<dbReference type="PROSITE" id="PS51375">
    <property type="entry name" value="PPR"/>
    <property type="match status" value="4"/>
</dbReference>
<dbReference type="Pfam" id="PF12854">
    <property type="entry name" value="PPR_1"/>
    <property type="match status" value="1"/>
</dbReference>
<keyword evidence="1" id="KW-0677">Repeat</keyword>
<feature type="repeat" description="PPR" evidence="2">
    <location>
        <begin position="284"/>
        <end position="318"/>
    </location>
</feature>
<dbReference type="GO" id="GO:0099402">
    <property type="term" value="P:plant organ development"/>
    <property type="evidence" value="ECO:0007669"/>
    <property type="project" value="UniProtKB-ARBA"/>
</dbReference>
<reference evidence="4 5" key="1">
    <citation type="submission" date="2020-08" db="EMBL/GenBank/DDBJ databases">
        <title>Plant Genome Project.</title>
        <authorList>
            <person name="Zhang R.-G."/>
        </authorList>
    </citation>
    <scope>NUCLEOTIDE SEQUENCE [LARGE SCALE GENOMIC DNA]</scope>
    <source>
        <tissue evidence="4">Rhizome</tissue>
    </source>
</reference>
<dbReference type="Pfam" id="PF01535">
    <property type="entry name" value="PPR"/>
    <property type="match status" value="3"/>
</dbReference>
<dbReference type="GO" id="GO:0008270">
    <property type="term" value="F:zinc ion binding"/>
    <property type="evidence" value="ECO:0007669"/>
    <property type="project" value="InterPro"/>
</dbReference>
<dbReference type="FunFam" id="1.25.40.10:FF:000158">
    <property type="entry name" value="pentatricopeptide repeat-containing protein At2g33680"/>
    <property type="match status" value="1"/>
</dbReference>
<dbReference type="PANTHER" id="PTHR47926">
    <property type="entry name" value="PENTATRICOPEPTIDE REPEAT-CONTAINING PROTEIN"/>
    <property type="match status" value="1"/>
</dbReference>
<feature type="repeat" description="PPR" evidence="2">
    <location>
        <begin position="587"/>
        <end position="621"/>
    </location>
</feature>
<name>A0A8J5L953_ZINOF</name>
<feature type="domain" description="DYW" evidence="3">
    <location>
        <begin position="815"/>
        <end position="893"/>
    </location>
</feature>
<dbReference type="NCBIfam" id="TIGR00756">
    <property type="entry name" value="PPR"/>
    <property type="match status" value="4"/>
</dbReference>
<dbReference type="Pfam" id="PF20431">
    <property type="entry name" value="E_motif"/>
    <property type="match status" value="1"/>
</dbReference>
<dbReference type="EMBL" id="JACMSC010000010">
    <property type="protein sequence ID" value="KAG6504941.1"/>
    <property type="molecule type" value="Genomic_DNA"/>
</dbReference>
<dbReference type="GO" id="GO:0009451">
    <property type="term" value="P:RNA modification"/>
    <property type="evidence" value="ECO:0007669"/>
    <property type="project" value="InterPro"/>
</dbReference>
<evidence type="ECO:0000313" key="5">
    <source>
        <dbReference type="Proteomes" id="UP000734854"/>
    </source>
</evidence>
<dbReference type="InterPro" id="IPR032867">
    <property type="entry name" value="DYW_dom"/>
</dbReference>